<dbReference type="EMBL" id="CAMPGE010022555">
    <property type="protein sequence ID" value="CAI2380592.1"/>
    <property type="molecule type" value="Genomic_DNA"/>
</dbReference>
<keyword evidence="6" id="KW-1185">Reference proteome</keyword>
<dbReference type="PROSITE" id="PS50054">
    <property type="entry name" value="TYR_PHOSPHATASE_DUAL"/>
    <property type="match status" value="1"/>
</dbReference>
<gene>
    <name evidence="5" type="ORF">ECRASSUSDP1_LOCUS22028</name>
</gene>
<keyword evidence="1" id="KW-0378">Hydrolase</keyword>
<dbReference type="Gene3D" id="3.90.190.10">
    <property type="entry name" value="Protein tyrosine phosphatase superfamily"/>
    <property type="match status" value="1"/>
</dbReference>
<proteinExistence type="predicted"/>
<dbReference type="InterPro" id="IPR016130">
    <property type="entry name" value="Tyr_Pase_AS"/>
</dbReference>
<organism evidence="5 6">
    <name type="scientific">Euplotes crassus</name>
    <dbReference type="NCBI Taxonomy" id="5936"/>
    <lineage>
        <taxon>Eukaryota</taxon>
        <taxon>Sar</taxon>
        <taxon>Alveolata</taxon>
        <taxon>Ciliophora</taxon>
        <taxon>Intramacronucleata</taxon>
        <taxon>Spirotrichea</taxon>
        <taxon>Hypotrichia</taxon>
        <taxon>Euplotida</taxon>
        <taxon>Euplotidae</taxon>
        <taxon>Moneuplotes</taxon>
    </lineage>
</organism>
<evidence type="ECO:0000313" key="6">
    <source>
        <dbReference type="Proteomes" id="UP001295684"/>
    </source>
</evidence>
<dbReference type="GO" id="GO:0008579">
    <property type="term" value="F:JUN kinase phosphatase activity"/>
    <property type="evidence" value="ECO:0007669"/>
    <property type="project" value="TreeGrafter"/>
</dbReference>
<dbReference type="Pfam" id="PF00782">
    <property type="entry name" value="DSPc"/>
    <property type="match status" value="1"/>
</dbReference>
<evidence type="ECO:0008006" key="7">
    <source>
        <dbReference type="Google" id="ProtNLM"/>
    </source>
</evidence>
<keyword evidence="2" id="KW-0904">Protein phosphatase</keyword>
<protein>
    <recommendedName>
        <fullName evidence="7">Protein-tyrosine-phosphatase</fullName>
    </recommendedName>
</protein>
<dbReference type="SMART" id="SM00195">
    <property type="entry name" value="DSPc"/>
    <property type="match status" value="1"/>
</dbReference>
<sequence>MDEITSGLFIGDAYSAMNYFNLQSKNVSHILSMAGEVENKFSDSFEYLHVRITDTVDEDILSFLPQAVRFIDKALTEGTGILVHCQQGISRSASAIIAYLMFKKRKPYKTILKRVCNKRPIVKPNSGFVQQLKEFEQKLLECDYDLDNIDITVEECKLEEVKHSEPDATPKDDFKYKLDKLTKTESNKPSGALDFLDNVKLDDHEDSHFKFAGIDDILK</sequence>
<dbReference type="PANTHER" id="PTHR46377:SF1">
    <property type="entry name" value="DUAL SPECIFICITY PROTEIN PHOSPHATASE 19"/>
    <property type="match status" value="1"/>
</dbReference>
<feature type="domain" description="Tyrosine specific protein phosphatases" evidence="4">
    <location>
        <begin position="61"/>
        <end position="120"/>
    </location>
</feature>
<dbReference type="InterPro" id="IPR000340">
    <property type="entry name" value="Dual-sp_phosphatase_cat-dom"/>
</dbReference>
<dbReference type="PANTHER" id="PTHR46377">
    <property type="entry name" value="DUAL SPECIFICITY PROTEIN PHOSPHATASE 19"/>
    <property type="match status" value="1"/>
</dbReference>
<dbReference type="PROSITE" id="PS50056">
    <property type="entry name" value="TYR_PHOSPHATASE_2"/>
    <property type="match status" value="1"/>
</dbReference>
<dbReference type="Proteomes" id="UP001295684">
    <property type="component" value="Unassembled WGS sequence"/>
</dbReference>
<dbReference type="InterPro" id="IPR029021">
    <property type="entry name" value="Prot-tyrosine_phosphatase-like"/>
</dbReference>
<reference evidence="5" key="1">
    <citation type="submission" date="2023-07" db="EMBL/GenBank/DDBJ databases">
        <authorList>
            <consortium name="AG Swart"/>
            <person name="Singh M."/>
            <person name="Singh A."/>
            <person name="Seah K."/>
            <person name="Emmerich C."/>
        </authorList>
    </citation>
    <scope>NUCLEOTIDE SEQUENCE</scope>
    <source>
        <strain evidence="5">DP1</strain>
    </source>
</reference>
<name>A0AAD1XX18_EUPCR</name>
<evidence type="ECO:0000313" key="5">
    <source>
        <dbReference type="EMBL" id="CAI2380592.1"/>
    </source>
</evidence>
<evidence type="ECO:0000259" key="3">
    <source>
        <dbReference type="PROSITE" id="PS50054"/>
    </source>
</evidence>
<dbReference type="GO" id="GO:0005737">
    <property type="term" value="C:cytoplasm"/>
    <property type="evidence" value="ECO:0007669"/>
    <property type="project" value="TreeGrafter"/>
</dbReference>
<dbReference type="SUPFAM" id="SSF52799">
    <property type="entry name" value="(Phosphotyrosine protein) phosphatases II"/>
    <property type="match status" value="1"/>
</dbReference>
<evidence type="ECO:0000256" key="1">
    <source>
        <dbReference type="ARBA" id="ARBA00022801"/>
    </source>
</evidence>
<dbReference type="PROSITE" id="PS00383">
    <property type="entry name" value="TYR_PHOSPHATASE_1"/>
    <property type="match status" value="1"/>
</dbReference>
<dbReference type="InterPro" id="IPR000387">
    <property type="entry name" value="Tyr_Pase_dom"/>
</dbReference>
<evidence type="ECO:0000256" key="2">
    <source>
        <dbReference type="ARBA" id="ARBA00022912"/>
    </source>
</evidence>
<dbReference type="AlphaFoldDB" id="A0AAD1XX18"/>
<dbReference type="InterPro" id="IPR020422">
    <property type="entry name" value="TYR_PHOSPHATASE_DUAL_dom"/>
</dbReference>
<dbReference type="CDD" id="cd14498">
    <property type="entry name" value="DSP"/>
    <property type="match status" value="1"/>
</dbReference>
<evidence type="ECO:0000259" key="4">
    <source>
        <dbReference type="PROSITE" id="PS50056"/>
    </source>
</evidence>
<feature type="domain" description="Tyrosine-protein phosphatase" evidence="3">
    <location>
        <begin position="1"/>
        <end position="141"/>
    </location>
</feature>
<accession>A0AAD1XX18</accession>
<comment type="caution">
    <text evidence="5">The sequence shown here is derived from an EMBL/GenBank/DDBJ whole genome shotgun (WGS) entry which is preliminary data.</text>
</comment>